<reference evidence="2 3" key="1">
    <citation type="submission" date="2017-02" db="EMBL/GenBank/DDBJ databases">
        <authorList>
            <person name="Peterson S.W."/>
        </authorList>
    </citation>
    <scope>NUCLEOTIDE SEQUENCE [LARGE SCALE GENOMIC DNA]</scope>
    <source>
        <strain evidence="2 3">DSM 22323</strain>
    </source>
</reference>
<accession>A0A1T5CJR8</accession>
<evidence type="ECO:0000313" key="2">
    <source>
        <dbReference type="EMBL" id="SKB59717.1"/>
    </source>
</evidence>
<feature type="transmembrane region" description="Helical" evidence="1">
    <location>
        <begin position="21"/>
        <end position="40"/>
    </location>
</feature>
<proteinExistence type="predicted"/>
<name>A0A1T5CJR8_9FLAO</name>
<dbReference type="AlphaFoldDB" id="A0A1T5CJR8"/>
<protein>
    <submittedName>
        <fullName evidence="2">Uncharacterized protein</fullName>
    </submittedName>
</protein>
<keyword evidence="1" id="KW-0472">Membrane</keyword>
<gene>
    <name evidence="2" type="ORF">SAMN05660477_00117</name>
</gene>
<keyword evidence="1" id="KW-0812">Transmembrane</keyword>
<dbReference type="RefSeq" id="WP_185116701.1">
    <property type="nucleotide sequence ID" value="NZ_FUYZ01000001.1"/>
</dbReference>
<organism evidence="2 3">
    <name type="scientific">Soonwooa buanensis</name>
    <dbReference type="NCBI Taxonomy" id="619805"/>
    <lineage>
        <taxon>Bacteria</taxon>
        <taxon>Pseudomonadati</taxon>
        <taxon>Bacteroidota</taxon>
        <taxon>Flavobacteriia</taxon>
        <taxon>Flavobacteriales</taxon>
        <taxon>Weeksellaceae</taxon>
        <taxon>Chryseobacterium group</taxon>
        <taxon>Soonwooa</taxon>
    </lineage>
</organism>
<sequence length="50" mass="5618">MENENKNSKLKLWFKRVGIGGLIFFTAKGLVWLAVFYYGADAVFGSCAQK</sequence>
<evidence type="ECO:0000256" key="1">
    <source>
        <dbReference type="SAM" id="Phobius"/>
    </source>
</evidence>
<dbReference type="Proteomes" id="UP000191112">
    <property type="component" value="Unassembled WGS sequence"/>
</dbReference>
<keyword evidence="3" id="KW-1185">Reference proteome</keyword>
<keyword evidence="1" id="KW-1133">Transmembrane helix</keyword>
<evidence type="ECO:0000313" key="3">
    <source>
        <dbReference type="Proteomes" id="UP000191112"/>
    </source>
</evidence>
<dbReference type="EMBL" id="FUYZ01000001">
    <property type="protein sequence ID" value="SKB59717.1"/>
    <property type="molecule type" value="Genomic_DNA"/>
</dbReference>